<dbReference type="PROSITE" id="PS51078">
    <property type="entry name" value="ICLR_ED"/>
    <property type="match status" value="1"/>
</dbReference>
<protein>
    <submittedName>
        <fullName evidence="6">IclR family transcriptional regulator</fullName>
    </submittedName>
</protein>
<organism evidence="6 7">
    <name type="scientific">Sphingomonas canadensis</name>
    <dbReference type="NCBI Taxonomy" id="1219257"/>
    <lineage>
        <taxon>Bacteria</taxon>
        <taxon>Pseudomonadati</taxon>
        <taxon>Pseudomonadota</taxon>
        <taxon>Alphaproteobacteria</taxon>
        <taxon>Sphingomonadales</taxon>
        <taxon>Sphingomonadaceae</taxon>
        <taxon>Sphingomonas</taxon>
    </lineage>
</organism>
<evidence type="ECO:0000313" key="7">
    <source>
        <dbReference type="Proteomes" id="UP001596977"/>
    </source>
</evidence>
<accession>A0ABW3H8W7</accession>
<dbReference type="Pfam" id="PF01614">
    <property type="entry name" value="IclR_C"/>
    <property type="match status" value="1"/>
</dbReference>
<dbReference type="InterPro" id="IPR050707">
    <property type="entry name" value="HTH_MetabolicPath_Reg"/>
</dbReference>
<dbReference type="InterPro" id="IPR029016">
    <property type="entry name" value="GAF-like_dom_sf"/>
</dbReference>
<evidence type="ECO:0000256" key="1">
    <source>
        <dbReference type="ARBA" id="ARBA00023015"/>
    </source>
</evidence>
<dbReference type="RefSeq" id="WP_264945791.1">
    <property type="nucleotide sequence ID" value="NZ_JAPDRA010000009.1"/>
</dbReference>
<evidence type="ECO:0000256" key="2">
    <source>
        <dbReference type="ARBA" id="ARBA00023125"/>
    </source>
</evidence>
<feature type="domain" description="HTH iclR-type" evidence="4">
    <location>
        <begin position="4"/>
        <end position="65"/>
    </location>
</feature>
<reference evidence="7" key="1">
    <citation type="journal article" date="2019" name="Int. J. Syst. Evol. Microbiol.">
        <title>The Global Catalogue of Microorganisms (GCM) 10K type strain sequencing project: providing services to taxonomists for standard genome sequencing and annotation.</title>
        <authorList>
            <consortium name="The Broad Institute Genomics Platform"/>
            <consortium name="The Broad Institute Genome Sequencing Center for Infectious Disease"/>
            <person name="Wu L."/>
            <person name="Ma J."/>
        </authorList>
    </citation>
    <scope>NUCLEOTIDE SEQUENCE [LARGE SCALE GENOMIC DNA]</scope>
    <source>
        <strain evidence="7">CCUG 62982</strain>
    </source>
</reference>
<dbReference type="PROSITE" id="PS51077">
    <property type="entry name" value="HTH_ICLR"/>
    <property type="match status" value="1"/>
</dbReference>
<dbReference type="SUPFAM" id="SSF46785">
    <property type="entry name" value="Winged helix' DNA-binding domain"/>
    <property type="match status" value="1"/>
</dbReference>
<keyword evidence="7" id="KW-1185">Reference proteome</keyword>
<dbReference type="InterPro" id="IPR014757">
    <property type="entry name" value="Tscrpt_reg_IclR_C"/>
</dbReference>
<dbReference type="Gene3D" id="1.10.10.10">
    <property type="entry name" value="Winged helix-like DNA-binding domain superfamily/Winged helix DNA-binding domain"/>
    <property type="match status" value="1"/>
</dbReference>
<keyword evidence="3" id="KW-0804">Transcription</keyword>
<dbReference type="SMART" id="SM00346">
    <property type="entry name" value="HTH_ICLR"/>
    <property type="match status" value="1"/>
</dbReference>
<dbReference type="Gene3D" id="3.30.450.40">
    <property type="match status" value="1"/>
</dbReference>
<dbReference type="Pfam" id="PF09339">
    <property type="entry name" value="HTH_IclR"/>
    <property type="match status" value="1"/>
</dbReference>
<comment type="caution">
    <text evidence="6">The sequence shown here is derived from an EMBL/GenBank/DDBJ whole genome shotgun (WGS) entry which is preliminary data.</text>
</comment>
<dbReference type="PANTHER" id="PTHR30136">
    <property type="entry name" value="HELIX-TURN-HELIX TRANSCRIPTIONAL REGULATOR, ICLR FAMILY"/>
    <property type="match status" value="1"/>
</dbReference>
<keyword evidence="2" id="KW-0238">DNA-binding</keyword>
<gene>
    <name evidence="6" type="ORF">ACFQ1E_16455</name>
</gene>
<name>A0ABW3H8W7_9SPHN</name>
<proteinExistence type="predicted"/>
<dbReference type="EMBL" id="JBHTJG010000009">
    <property type="protein sequence ID" value="MFD0947936.1"/>
    <property type="molecule type" value="Genomic_DNA"/>
</dbReference>
<evidence type="ECO:0000259" key="5">
    <source>
        <dbReference type="PROSITE" id="PS51078"/>
    </source>
</evidence>
<dbReference type="Proteomes" id="UP001596977">
    <property type="component" value="Unassembled WGS sequence"/>
</dbReference>
<evidence type="ECO:0000256" key="3">
    <source>
        <dbReference type="ARBA" id="ARBA00023163"/>
    </source>
</evidence>
<dbReference type="InterPro" id="IPR005471">
    <property type="entry name" value="Tscrpt_reg_IclR_N"/>
</dbReference>
<keyword evidence="1" id="KW-0805">Transcription regulation</keyword>
<dbReference type="PANTHER" id="PTHR30136:SF24">
    <property type="entry name" value="HTH-TYPE TRANSCRIPTIONAL REPRESSOR ALLR"/>
    <property type="match status" value="1"/>
</dbReference>
<feature type="domain" description="IclR-ED" evidence="5">
    <location>
        <begin position="66"/>
        <end position="250"/>
    </location>
</feature>
<dbReference type="InterPro" id="IPR036390">
    <property type="entry name" value="WH_DNA-bd_sf"/>
</dbReference>
<evidence type="ECO:0000259" key="4">
    <source>
        <dbReference type="PROSITE" id="PS51077"/>
    </source>
</evidence>
<evidence type="ECO:0000313" key="6">
    <source>
        <dbReference type="EMBL" id="MFD0947936.1"/>
    </source>
</evidence>
<sequence length="253" mass="27542">MVPKGAADRLAYLLKLIASGPPRFALGELALRADLPVSSVHRLLQVMLRSGLVERGAGQSYRPGRELHRLASQLVARFDLGRSARPLLQDLVEQFHETAVLCVYSPAQRRAIISEMVHTPHPLRFAVERGGEISLPWGSLGRAVLAFLPPGEIEAVMRENSTGPLTGRARSTRKEMEAELAAIRVEGVARYYDPAIDIAGVSGPVFGAEREILGCIGVTMPSKRYQLHLEDDLALAVRGAARRLSEMAAISHS</sequence>
<dbReference type="SUPFAM" id="SSF55781">
    <property type="entry name" value="GAF domain-like"/>
    <property type="match status" value="1"/>
</dbReference>
<dbReference type="InterPro" id="IPR036388">
    <property type="entry name" value="WH-like_DNA-bd_sf"/>
</dbReference>